<keyword evidence="2" id="KW-1185">Reference proteome</keyword>
<dbReference type="Pfam" id="PF04338">
    <property type="entry name" value="DUF481"/>
    <property type="match status" value="1"/>
</dbReference>
<protein>
    <submittedName>
        <fullName evidence="1">DUF481 domain-containing protein</fullName>
    </submittedName>
</protein>
<proteinExistence type="predicted"/>
<reference evidence="1" key="1">
    <citation type="submission" date="2021-01" db="EMBL/GenBank/DDBJ databases">
        <title>Modified the classification status of verrucomicrobia.</title>
        <authorList>
            <person name="Feng X."/>
        </authorList>
    </citation>
    <scope>NUCLEOTIDE SEQUENCE</scope>
    <source>
        <strain evidence="1">_KCTC 22039</strain>
    </source>
</reference>
<dbReference type="InterPro" id="IPR007433">
    <property type="entry name" value="DUF481"/>
</dbReference>
<sequence length="349" mass="40022">MPTSPYQHLLGKPVIACLSIYTALTSSLSADTLIMKNGDRITGETLKKEANTLRFKTSYAGTIQVNWADVANLEMDEVQRIQLYDESLVNAKVLADPDAKPPIKTSLPKTNKSTIKLEDVSKIKPTDFDLHQKGLFKGRLGLAVKTETGNSDKREVDFDYTLSYKFANHEIASSGQAEYDQKSGANTKQDWLINVNYKNYFAEPWYLAYDYAAKQEKFDGLNLRQWTGPSIGYQFFNGSPVKLESALGLFLVSEDFVEYPDKFFVGPTWSLDYEHELWKDRISFYHRHYIIIGGETSGRVLWHSWTGLRMPLVWKIVASTEYQIDYDSQRTLENETTDTTFRLKLGYEW</sequence>
<comment type="caution">
    <text evidence="1">The sequence shown here is derived from an EMBL/GenBank/DDBJ whole genome shotgun (WGS) entry which is preliminary data.</text>
</comment>
<dbReference type="AlphaFoldDB" id="A0A8J7MH51"/>
<gene>
    <name evidence="1" type="ORF">JIN82_11435</name>
</gene>
<evidence type="ECO:0000313" key="1">
    <source>
        <dbReference type="EMBL" id="MBK1791764.1"/>
    </source>
</evidence>
<name>A0A8J7MH51_9BACT</name>
<accession>A0A8J7MH51</accession>
<dbReference type="EMBL" id="JAENIM010000041">
    <property type="protein sequence ID" value="MBK1791764.1"/>
    <property type="molecule type" value="Genomic_DNA"/>
</dbReference>
<dbReference type="Proteomes" id="UP000624703">
    <property type="component" value="Unassembled WGS sequence"/>
</dbReference>
<dbReference type="RefSeq" id="WP_200311783.1">
    <property type="nucleotide sequence ID" value="NZ_JAENIM010000041.1"/>
</dbReference>
<evidence type="ECO:0000313" key="2">
    <source>
        <dbReference type="Proteomes" id="UP000624703"/>
    </source>
</evidence>
<organism evidence="1 2">
    <name type="scientific">Persicirhabdus sediminis</name>
    <dbReference type="NCBI Taxonomy" id="454144"/>
    <lineage>
        <taxon>Bacteria</taxon>
        <taxon>Pseudomonadati</taxon>
        <taxon>Verrucomicrobiota</taxon>
        <taxon>Verrucomicrobiia</taxon>
        <taxon>Verrucomicrobiales</taxon>
        <taxon>Verrucomicrobiaceae</taxon>
        <taxon>Persicirhabdus</taxon>
    </lineage>
</organism>